<dbReference type="InterPro" id="IPR012337">
    <property type="entry name" value="RNaseH-like_sf"/>
</dbReference>
<sequence>MTEHATPDTPDRQEPRRHRLIWIDLEMTGLDPHRERIIEIATLVTDGDLNTIAEGPVIAVHQPDELLAAMDDWNTRTHGDSGLVQRVKESRVDTAVAEQRTLEFLAAHVEAGASPMCGNSIHQDRRFLEREMPELLAFFHYRNLDVSTLKELAKRWNPSALAGFQKRNVHLAMDDIRESIAELAHYRTTFLKTAYPRDDAE</sequence>
<dbReference type="InterPro" id="IPR036397">
    <property type="entry name" value="RNaseH_sf"/>
</dbReference>
<protein>
    <recommendedName>
        <fullName evidence="5">Oligoribonuclease</fullName>
        <ecNumber evidence="5">3.1.-.-</ecNumber>
    </recommendedName>
</protein>
<dbReference type="EC" id="3.1.-.-" evidence="5"/>
<keyword evidence="3 5" id="KW-0378">Hydrolase</keyword>
<dbReference type="Gene3D" id="3.30.420.10">
    <property type="entry name" value="Ribonuclease H-like superfamily/Ribonuclease H"/>
    <property type="match status" value="1"/>
</dbReference>
<dbReference type="SUPFAM" id="SSF53098">
    <property type="entry name" value="Ribonuclease H-like"/>
    <property type="match status" value="1"/>
</dbReference>
<keyword evidence="4 5" id="KW-0269">Exonuclease</keyword>
<evidence type="ECO:0000256" key="3">
    <source>
        <dbReference type="ARBA" id="ARBA00022801"/>
    </source>
</evidence>
<dbReference type="SMART" id="SM00479">
    <property type="entry name" value="EXOIII"/>
    <property type="match status" value="1"/>
</dbReference>
<comment type="function">
    <text evidence="5">3'-to-5' exoribonuclease specific for small oligoribonucleotides.</text>
</comment>
<evidence type="ECO:0000256" key="5">
    <source>
        <dbReference type="HAMAP-Rule" id="MF_00045"/>
    </source>
</evidence>
<dbReference type="EMBL" id="JBEGCJ010000001">
    <property type="protein sequence ID" value="MEQ6915985.1"/>
    <property type="molecule type" value="Genomic_DNA"/>
</dbReference>
<feature type="active site" evidence="5">
    <location>
        <position position="141"/>
    </location>
</feature>
<dbReference type="PANTHER" id="PTHR11046">
    <property type="entry name" value="OLIGORIBONUCLEASE, MITOCHONDRIAL"/>
    <property type="match status" value="1"/>
</dbReference>
<proteinExistence type="inferred from homology"/>
<dbReference type="InterPro" id="IPR013520">
    <property type="entry name" value="Ribonucl_H"/>
</dbReference>
<evidence type="ECO:0000256" key="1">
    <source>
        <dbReference type="ARBA" id="ARBA00009921"/>
    </source>
</evidence>
<dbReference type="RefSeq" id="WP_349760238.1">
    <property type="nucleotide sequence ID" value="NZ_JBEGCJ010000001.1"/>
</dbReference>
<keyword evidence="8" id="KW-1185">Reference proteome</keyword>
<dbReference type="PANTHER" id="PTHR11046:SF0">
    <property type="entry name" value="OLIGORIBONUCLEASE, MITOCHONDRIAL"/>
    <property type="match status" value="1"/>
</dbReference>
<dbReference type="GO" id="GO:0016787">
    <property type="term" value="F:hydrolase activity"/>
    <property type="evidence" value="ECO:0007669"/>
    <property type="project" value="UniProtKB-KW"/>
</dbReference>
<accession>A0ABV1NB72</accession>
<dbReference type="InterPro" id="IPR022894">
    <property type="entry name" value="Oligoribonuclease"/>
</dbReference>
<evidence type="ECO:0000259" key="6">
    <source>
        <dbReference type="SMART" id="SM00479"/>
    </source>
</evidence>
<comment type="similarity">
    <text evidence="1 5">Belongs to the oligoribonuclease family.</text>
</comment>
<dbReference type="Proteomes" id="UP001442468">
    <property type="component" value="Unassembled WGS sequence"/>
</dbReference>
<organism evidence="7 8">
    <name type="scientific">Halomonas aquatica</name>
    <dbReference type="NCBI Taxonomy" id="3151123"/>
    <lineage>
        <taxon>Bacteria</taxon>
        <taxon>Pseudomonadati</taxon>
        <taxon>Pseudomonadota</taxon>
        <taxon>Gammaproteobacteria</taxon>
        <taxon>Oceanospirillales</taxon>
        <taxon>Halomonadaceae</taxon>
        <taxon>Halomonas</taxon>
    </lineage>
</organism>
<reference evidence="7 8" key="1">
    <citation type="submission" date="2024-05" db="EMBL/GenBank/DDBJ databases">
        <title>Halomonas sp. SSM6 16S ribosomal RNA gene Genome sequencing and assembly.</title>
        <authorList>
            <person name="Yook S."/>
        </authorList>
    </citation>
    <scope>NUCLEOTIDE SEQUENCE [LARGE SCALE GENOMIC DNA]</scope>
    <source>
        <strain evidence="7 8">SSM6</strain>
    </source>
</reference>
<evidence type="ECO:0000256" key="2">
    <source>
        <dbReference type="ARBA" id="ARBA00022722"/>
    </source>
</evidence>
<comment type="caution">
    <text evidence="7">The sequence shown here is derived from an EMBL/GenBank/DDBJ whole genome shotgun (WGS) entry which is preliminary data.</text>
</comment>
<name>A0ABV1NB72_9GAMM</name>
<evidence type="ECO:0000313" key="7">
    <source>
        <dbReference type="EMBL" id="MEQ6915985.1"/>
    </source>
</evidence>
<evidence type="ECO:0000313" key="8">
    <source>
        <dbReference type="Proteomes" id="UP001442468"/>
    </source>
</evidence>
<comment type="subcellular location">
    <subcellularLocation>
        <location evidence="5">Cytoplasm</location>
    </subcellularLocation>
</comment>
<keyword evidence="2 5" id="KW-0540">Nuclease</keyword>
<dbReference type="HAMAP" id="MF_00045">
    <property type="entry name" value="Oligoribonuclease"/>
    <property type="match status" value="1"/>
</dbReference>
<feature type="domain" description="Exonuclease" evidence="6">
    <location>
        <begin position="19"/>
        <end position="192"/>
    </location>
</feature>
<dbReference type="CDD" id="cd06135">
    <property type="entry name" value="Orn"/>
    <property type="match status" value="1"/>
</dbReference>
<dbReference type="Pfam" id="PF00929">
    <property type="entry name" value="RNase_T"/>
    <property type="match status" value="1"/>
</dbReference>
<keyword evidence="5" id="KW-0963">Cytoplasm</keyword>
<dbReference type="NCBIfam" id="NF003765">
    <property type="entry name" value="PRK05359.1"/>
    <property type="match status" value="1"/>
</dbReference>
<evidence type="ECO:0000256" key="4">
    <source>
        <dbReference type="ARBA" id="ARBA00022839"/>
    </source>
</evidence>
<gene>
    <name evidence="5 7" type="primary">orn</name>
    <name evidence="7" type="ORF">ABE960_00385</name>
</gene>